<dbReference type="RefSeq" id="XP_001929801.1">
    <property type="nucleotide sequence ID" value="XM_001929766.1"/>
</dbReference>
<reference evidence="2 4" key="1">
    <citation type="journal article" date="2008" name="Genome Biol.">
        <title>The genome sequence of the model ascomycete fungus Podospora anserina.</title>
        <authorList>
            <person name="Espagne E."/>
            <person name="Lespinet O."/>
            <person name="Malagnac F."/>
            <person name="Da Silva C."/>
            <person name="Jaillon O."/>
            <person name="Porcel B.M."/>
            <person name="Couloux A."/>
            <person name="Aury J.-M."/>
            <person name="Segurens B."/>
            <person name="Poulain J."/>
            <person name="Anthouard V."/>
            <person name="Grossetete S."/>
            <person name="Khalili H."/>
            <person name="Coppin E."/>
            <person name="Dequard-Chablat M."/>
            <person name="Picard M."/>
            <person name="Contamine V."/>
            <person name="Arnaise S."/>
            <person name="Bourdais A."/>
            <person name="Berteaux-Lecellier V."/>
            <person name="Gautheret D."/>
            <person name="de Vries R.P."/>
            <person name="Battaglia E."/>
            <person name="Coutinho P.M."/>
            <person name="Danchin E.G.J."/>
            <person name="Henrissat B."/>
            <person name="El Khoury R."/>
            <person name="Sainsard-Chanet A."/>
            <person name="Boivin A."/>
            <person name="Pinan-Lucarre B."/>
            <person name="Sellem C.H."/>
            <person name="Debuchy R."/>
            <person name="Wincker P."/>
            <person name="Weissenbach J."/>
            <person name="Silar P."/>
        </authorList>
    </citation>
    <scope>NUCLEOTIDE SEQUENCE</scope>
    <source>
        <strain evidence="4">S / ATCC MYA-4624 / DSM 980 / FGSC 10383</strain>
        <strain evidence="2">S mat+</strain>
    </source>
</reference>
<evidence type="ECO:0000256" key="1">
    <source>
        <dbReference type="SAM" id="MobiDB-lite"/>
    </source>
</evidence>
<dbReference type="OrthoDB" id="4581920at2759"/>
<dbReference type="VEuPathDB" id="FungiDB:PODANS_5_6260"/>
<feature type="compositionally biased region" description="Low complexity" evidence="1">
    <location>
        <begin position="166"/>
        <end position="178"/>
    </location>
</feature>
<dbReference type="GeneID" id="6334911"/>
<feature type="compositionally biased region" description="Acidic residues" evidence="1">
    <location>
        <begin position="155"/>
        <end position="165"/>
    </location>
</feature>
<keyword evidence="4" id="KW-1185">Reference proteome</keyword>
<feature type="compositionally biased region" description="Acidic residues" evidence="1">
    <location>
        <begin position="188"/>
        <end position="221"/>
    </location>
</feature>
<feature type="compositionally biased region" description="Polar residues" evidence="1">
    <location>
        <begin position="141"/>
        <end position="150"/>
    </location>
</feature>
<proteinExistence type="predicted"/>
<dbReference type="AlphaFoldDB" id="B2VLI5"/>
<dbReference type="KEGG" id="pan:PODANSg9308"/>
<feature type="region of interest" description="Disordered" evidence="1">
    <location>
        <begin position="125"/>
        <end position="234"/>
    </location>
</feature>
<name>B2VLI5_PODAN</name>
<evidence type="ECO:0000313" key="4">
    <source>
        <dbReference type="Proteomes" id="UP000001197"/>
    </source>
</evidence>
<reference evidence="3" key="4">
    <citation type="submission" date="2015-04" db="EMBL/GenBank/DDBJ databases">
        <title>Maintaining two mating types: Structure of the mating type locus and its role in heterokaryosis in Podospora anserina.</title>
        <authorList>
            <person name="Grognet P."/>
            <person name="Bidard F."/>
            <person name="Kuchly C."/>
            <person name="Chan Ho Tong L."/>
            <person name="Coppin E."/>
            <person name="Ait Benkhali J."/>
            <person name="Couloux A."/>
            <person name="Wincker P."/>
            <person name="Debuchy R."/>
            <person name="Silar P."/>
        </authorList>
    </citation>
    <scope>NUCLEOTIDE SEQUENCE</scope>
</reference>
<gene>
    <name evidence="2" type="ORF">PODANS_5_6260</name>
</gene>
<reference evidence="4" key="3">
    <citation type="journal article" date="2014" name="Genetics">
        <title>Maintaining two mating types: Structure of the mating type locus and its role in heterokaryosis in Podospora anserina.</title>
        <authorList>
            <person name="Grognet P."/>
            <person name="Bidard F."/>
            <person name="Kuchly C."/>
            <person name="Tong L.C.H."/>
            <person name="Coppin E."/>
            <person name="Benkhali J.A."/>
            <person name="Couloux A."/>
            <person name="Wincker P."/>
            <person name="Debuchy R."/>
            <person name="Silar P."/>
        </authorList>
    </citation>
    <scope>GENOME REANNOTATION</scope>
    <source>
        <strain evidence="4">S / ATCC MYA-4624 / DSM 980 / FGSC 10383</strain>
    </source>
</reference>
<dbReference type="Proteomes" id="UP000001197">
    <property type="component" value="Chromosome 5"/>
</dbReference>
<accession>B2VLI5</accession>
<dbReference type="EMBL" id="CU607053">
    <property type="protein sequence ID" value="CAP49301.1"/>
    <property type="molecule type" value="Genomic_DNA"/>
</dbReference>
<dbReference type="eggNOG" id="ENOG502SPFR">
    <property type="taxonomic scope" value="Eukaryota"/>
</dbReference>
<reference evidence="2" key="2">
    <citation type="submission" date="2008-07" db="EMBL/GenBank/DDBJ databases">
        <authorList>
            <person name="Genoscope - CEA"/>
        </authorList>
    </citation>
    <scope>NUCLEOTIDE SEQUENCE</scope>
    <source>
        <strain evidence="2">S mat+</strain>
    </source>
</reference>
<evidence type="ECO:0000313" key="2">
    <source>
        <dbReference type="EMBL" id="CAP49301.1"/>
    </source>
</evidence>
<organism evidence="2">
    <name type="scientific">Podospora anserina (strain S / ATCC MYA-4624 / DSM 980 / FGSC 10383)</name>
    <name type="common">Pleurage anserina</name>
    <dbReference type="NCBI Taxonomy" id="515849"/>
    <lineage>
        <taxon>Eukaryota</taxon>
        <taxon>Fungi</taxon>
        <taxon>Dikarya</taxon>
        <taxon>Ascomycota</taxon>
        <taxon>Pezizomycotina</taxon>
        <taxon>Sordariomycetes</taxon>
        <taxon>Sordariomycetidae</taxon>
        <taxon>Sordariales</taxon>
        <taxon>Podosporaceae</taxon>
        <taxon>Podospora</taxon>
        <taxon>Podospora anserina</taxon>
    </lineage>
</organism>
<dbReference type="EMBL" id="FO904940">
    <property type="protein sequence ID" value="CDP29605.1"/>
    <property type="molecule type" value="Genomic_DNA"/>
</dbReference>
<evidence type="ECO:0000313" key="3">
    <source>
        <dbReference type="EMBL" id="CDP29605.1"/>
    </source>
</evidence>
<dbReference type="InterPro" id="IPR036047">
    <property type="entry name" value="F-box-like_dom_sf"/>
</dbReference>
<protein>
    <submittedName>
        <fullName evidence="2">Podospora anserina S mat+ genomic DNA chromosome 5, supercontig 6</fullName>
    </submittedName>
</protein>
<dbReference type="SUPFAM" id="SSF81383">
    <property type="entry name" value="F-box domain"/>
    <property type="match status" value="1"/>
</dbReference>
<sequence>MHREFGGILSNQRCAPVPNAPVLRVANRHSLFQRQQAAPLLNGQATEVGHDRFPNIHHRKLGFKATATFTHSDHLGPQYSIQGPQPGFGRFRASYKLDYHCCTMSGASCFCAICGGPFGDIVFSPPHPDDQPGSDDENDDWNGSTTQSDVAWSGPEDDSDDDDDQSQNQDSIDTDSNSHTSEHAAIEVSDDMEEDEATHPEDEEDFSESGESNQEEADIGFDDMAPSEGSIQSEDEEALEFNEFRFDDTHWLQRGGTGPIQVSHLCPSAGLIGVILTFYIRCYLSGRGVADWHLGTVTFTPGPIRLRDPNYPRTRGRRRSRLDVVTYIDSTFRDSINWVYPVHMPCLKILCQVLTGQPDPYGSSKLDKDALFFAMNKLSDWAGGALNITYFKDRPLIPEYWQSLPGNEYIHANPFSTDCPHRDQVLALVSNAIKTSQDSKYLLDDLTDKVKSDRFNMLPYDLIHIISCLLPDRDLFSLCCASYIVHKNLEENENFWRYRLAKISMPWFDEALEVLSSLGNEDVLQVKYWKGLLRTLQKLLASKKLGKQGPLMGVYNRRRIWACCQRIGREYFKKVRELRERGCEAVIKDIEK</sequence>
<dbReference type="HOGENOM" id="CLU_460880_0_0_1"/>